<dbReference type="Proteomes" id="UP000533269">
    <property type="component" value="Unassembled WGS sequence"/>
</dbReference>
<evidence type="ECO:0000313" key="4">
    <source>
        <dbReference type="EMBL" id="MBB2899730.1"/>
    </source>
</evidence>
<dbReference type="GO" id="GO:0047355">
    <property type="term" value="F:CDP-glycerol glycerophosphotransferase activity"/>
    <property type="evidence" value="ECO:0007669"/>
    <property type="project" value="UniProtKB-EC"/>
</dbReference>
<dbReference type="InterPro" id="IPR029044">
    <property type="entry name" value="Nucleotide-diphossugar_trans"/>
</dbReference>
<dbReference type="PANTHER" id="PTHR43584">
    <property type="entry name" value="NUCLEOTIDYL TRANSFERASE"/>
    <property type="match status" value="1"/>
</dbReference>
<dbReference type="InterPro" id="IPR025877">
    <property type="entry name" value="MobA-like_NTP_Trfase"/>
</dbReference>
<gene>
    <name evidence="4" type="ORF">FHR75_000518</name>
</gene>
<keyword evidence="1 4" id="KW-0808">Transferase</keyword>
<accession>A0A7W4XW33</accession>
<dbReference type="CDD" id="cd02523">
    <property type="entry name" value="PC_cytidylyltransferase"/>
    <property type="match status" value="1"/>
</dbReference>
<dbReference type="Gene3D" id="3.90.550.10">
    <property type="entry name" value="Spore Coat Polysaccharide Biosynthesis Protein SpsA, Chain A"/>
    <property type="match status" value="1"/>
</dbReference>
<evidence type="ECO:0000313" key="5">
    <source>
        <dbReference type="Proteomes" id="UP000533269"/>
    </source>
</evidence>
<comment type="caution">
    <text evidence="4">The sequence shown here is derived from an EMBL/GenBank/DDBJ whole genome shotgun (WGS) entry which is preliminary data.</text>
</comment>
<reference evidence="4 5" key="1">
    <citation type="submission" date="2020-08" db="EMBL/GenBank/DDBJ databases">
        <title>The Agave Microbiome: Exploring the role of microbial communities in plant adaptations to desert environments.</title>
        <authorList>
            <person name="Partida-Martinez L.P."/>
        </authorList>
    </citation>
    <scope>NUCLEOTIDE SEQUENCE [LARGE SCALE GENOMIC DNA]</scope>
    <source>
        <strain evidence="4 5">AS2.23</strain>
    </source>
</reference>
<dbReference type="InterPro" id="IPR050065">
    <property type="entry name" value="GlmU-like"/>
</dbReference>
<dbReference type="OMA" id="GRSIMQQ"/>
<reference evidence="4 5" key="2">
    <citation type="submission" date="2020-08" db="EMBL/GenBank/DDBJ databases">
        <authorList>
            <person name="Partida-Martinez L."/>
            <person name="Huntemann M."/>
            <person name="Clum A."/>
            <person name="Wang J."/>
            <person name="Palaniappan K."/>
            <person name="Ritter S."/>
            <person name="Chen I.-M."/>
            <person name="Stamatis D."/>
            <person name="Reddy T."/>
            <person name="O'Malley R."/>
            <person name="Daum C."/>
            <person name="Shapiro N."/>
            <person name="Ivanova N."/>
            <person name="Kyrpides N."/>
            <person name="Woyke T."/>
        </authorList>
    </citation>
    <scope>NUCLEOTIDE SEQUENCE [LARGE SCALE GENOMIC DNA]</scope>
    <source>
        <strain evidence="4 5">AS2.23</strain>
    </source>
</reference>
<dbReference type="GO" id="GO:0016779">
    <property type="term" value="F:nucleotidyltransferase activity"/>
    <property type="evidence" value="ECO:0007669"/>
    <property type="project" value="UniProtKB-KW"/>
</dbReference>
<name>A0A7W4XW33_KINRA</name>
<dbReference type="EC" id="2.7.8.12" evidence="4"/>
<dbReference type="EMBL" id="JACHVY010000001">
    <property type="protein sequence ID" value="MBB2899730.1"/>
    <property type="molecule type" value="Genomic_DNA"/>
</dbReference>
<sequence length="247" mass="27558">MNRTADGTVQAVVLAAGLGTRLGRPLPKSQTVLRDGRTIMRQQVDHLRSALSAEVRVTVVVGFKATVVMEAHPDLRFVYNERFDSTNTSKSLLRALETSHPGGVLWMNGDVVFDPRILRHVQPWLDRDETFVCVNTASVAEEEVKYTVDAEGFVRELSKTVRGGLGEAVGINHVSSRDKAVLVEELRACADDDYFERGLETAIARRGLHVAPVDVSRFDVVEVDFEEDLQRADRIEADHLRLDPLLR</sequence>
<protein>
    <submittedName>
        <fullName evidence="4">CDP-glycerol glycerophosphotransferase</fullName>
        <ecNumber evidence="4">2.7.8.12</ecNumber>
    </submittedName>
</protein>
<dbReference type="PANTHER" id="PTHR43584:SF8">
    <property type="entry name" value="N-ACETYLMURAMATE ALPHA-1-PHOSPHATE URIDYLYLTRANSFERASE"/>
    <property type="match status" value="1"/>
</dbReference>
<evidence type="ECO:0000259" key="3">
    <source>
        <dbReference type="Pfam" id="PF12804"/>
    </source>
</evidence>
<dbReference type="Pfam" id="PF12804">
    <property type="entry name" value="NTP_transf_3"/>
    <property type="match status" value="1"/>
</dbReference>
<feature type="domain" description="MobA-like NTP transferase" evidence="3">
    <location>
        <begin position="11"/>
        <end position="142"/>
    </location>
</feature>
<dbReference type="SUPFAM" id="SSF53448">
    <property type="entry name" value="Nucleotide-diphospho-sugar transferases"/>
    <property type="match status" value="1"/>
</dbReference>
<evidence type="ECO:0000256" key="2">
    <source>
        <dbReference type="ARBA" id="ARBA00022695"/>
    </source>
</evidence>
<dbReference type="RefSeq" id="WP_011981800.1">
    <property type="nucleotide sequence ID" value="NZ_JACHVY010000001.1"/>
</dbReference>
<dbReference type="AlphaFoldDB" id="A0A7W4XW33"/>
<organism evidence="4 5">
    <name type="scientific">Kineococcus radiotolerans</name>
    <dbReference type="NCBI Taxonomy" id="131568"/>
    <lineage>
        <taxon>Bacteria</taxon>
        <taxon>Bacillati</taxon>
        <taxon>Actinomycetota</taxon>
        <taxon>Actinomycetes</taxon>
        <taxon>Kineosporiales</taxon>
        <taxon>Kineosporiaceae</taxon>
        <taxon>Kineococcus</taxon>
    </lineage>
</organism>
<keyword evidence="2" id="KW-0548">Nucleotidyltransferase</keyword>
<evidence type="ECO:0000256" key="1">
    <source>
        <dbReference type="ARBA" id="ARBA00022679"/>
    </source>
</evidence>
<proteinExistence type="predicted"/>